<dbReference type="PROSITE" id="PS51257">
    <property type="entry name" value="PROKAR_LIPOPROTEIN"/>
    <property type="match status" value="1"/>
</dbReference>
<evidence type="ECO:0000313" key="1">
    <source>
        <dbReference type="EMBL" id="BBL88854.1"/>
    </source>
</evidence>
<dbReference type="OrthoDB" id="8969769at2"/>
<dbReference type="AlphaFoldDB" id="A0A510I566"/>
<sequence length="59" mass="6310">MRRVSLVLILLSTLAGCQLTNVEGEFDDVKVKVSTNDNNKHPGHGGDFCPPGQAKKGNC</sequence>
<gene>
    <name evidence="1" type="ORF">VroAM7_15070</name>
</gene>
<accession>A0A510I566</accession>
<proteinExistence type="predicted"/>
<dbReference type="KEGG" id="vro:BSZ04_15700"/>
<organism evidence="1 2">
    <name type="scientific">Vibrio rotiferianus</name>
    <dbReference type="NCBI Taxonomy" id="190895"/>
    <lineage>
        <taxon>Bacteria</taxon>
        <taxon>Pseudomonadati</taxon>
        <taxon>Pseudomonadota</taxon>
        <taxon>Gammaproteobacteria</taxon>
        <taxon>Vibrionales</taxon>
        <taxon>Vibrionaceae</taxon>
        <taxon>Vibrio</taxon>
    </lineage>
</organism>
<dbReference type="Proteomes" id="UP000315115">
    <property type="component" value="Chromosome 1"/>
</dbReference>
<dbReference type="RefSeq" id="WP_045389674.1">
    <property type="nucleotide sequence ID" value="NZ_AP019798.1"/>
</dbReference>
<dbReference type="GeneID" id="47656728"/>
<reference evidence="2" key="1">
    <citation type="submission" date="2019-07" db="EMBL/GenBank/DDBJ databases">
        <title>Complete Genome Sequences of Vibrion rotiferianus strain AM7.</title>
        <authorList>
            <person name="Miyazaki K."/>
            <person name="Wiseschart A."/>
            <person name="Pootanakit K."/>
            <person name="Ishimori K."/>
            <person name="Kitahara K."/>
        </authorList>
    </citation>
    <scope>NUCLEOTIDE SEQUENCE [LARGE SCALE GENOMIC DNA]</scope>
    <source>
        <strain evidence="2">AM7</strain>
    </source>
</reference>
<evidence type="ECO:0000313" key="2">
    <source>
        <dbReference type="Proteomes" id="UP000315115"/>
    </source>
</evidence>
<protein>
    <submittedName>
        <fullName evidence="1">Uncharacterized protein</fullName>
    </submittedName>
</protein>
<dbReference type="EMBL" id="AP019798">
    <property type="protein sequence ID" value="BBL88854.1"/>
    <property type="molecule type" value="Genomic_DNA"/>
</dbReference>
<name>A0A510I566_9VIBR</name>